<dbReference type="AlphaFoldDB" id="A0A0L0D271"/>
<dbReference type="InterPro" id="IPR020598">
    <property type="entry name" value="rRNA_Ade_methylase_Trfase_N"/>
</dbReference>
<evidence type="ECO:0000256" key="7">
    <source>
        <dbReference type="PROSITE-ProRule" id="PRU01026"/>
    </source>
</evidence>
<organism evidence="10 11">
    <name type="scientific">Thecamonas trahens ATCC 50062</name>
    <dbReference type="NCBI Taxonomy" id="461836"/>
    <lineage>
        <taxon>Eukaryota</taxon>
        <taxon>Apusozoa</taxon>
        <taxon>Apusomonadida</taxon>
        <taxon>Apusomonadidae</taxon>
        <taxon>Thecamonas</taxon>
    </lineage>
</organism>
<evidence type="ECO:0000256" key="2">
    <source>
        <dbReference type="ARBA" id="ARBA00022552"/>
    </source>
</evidence>
<feature type="binding site" evidence="7">
    <location>
        <position position="134"/>
    </location>
    <ligand>
        <name>S-adenosyl-L-methionine</name>
        <dbReference type="ChEBI" id="CHEBI:59789"/>
    </ligand>
</feature>
<keyword evidence="3 7" id="KW-0489">Methyltransferase</keyword>
<keyword evidence="6 7" id="KW-0694">RNA-binding</keyword>
<dbReference type="SMART" id="SM00650">
    <property type="entry name" value="rADc"/>
    <property type="match status" value="1"/>
</dbReference>
<feature type="binding site" evidence="7">
    <location>
        <position position="32"/>
    </location>
    <ligand>
        <name>S-adenosyl-L-methionine</name>
        <dbReference type="ChEBI" id="CHEBI:59789"/>
    </ligand>
</feature>
<dbReference type="Gene3D" id="3.40.50.150">
    <property type="entry name" value="Vaccinia Virus protein VP39"/>
    <property type="match status" value="1"/>
</dbReference>
<keyword evidence="11" id="KW-1185">Reference proteome</keyword>
<evidence type="ECO:0000256" key="1">
    <source>
        <dbReference type="ARBA" id="ARBA00004173"/>
    </source>
</evidence>
<dbReference type="InterPro" id="IPR020596">
    <property type="entry name" value="rRNA_Ade_Mease_Trfase_CS"/>
</dbReference>
<dbReference type="PROSITE" id="PS51689">
    <property type="entry name" value="SAM_RNA_A_N6_MT"/>
    <property type="match status" value="1"/>
</dbReference>
<feature type="binding site" evidence="7">
    <location>
        <position position="60"/>
    </location>
    <ligand>
        <name>S-adenosyl-L-methionine</name>
        <dbReference type="ChEBI" id="CHEBI:59789"/>
    </ligand>
</feature>
<evidence type="ECO:0000313" key="11">
    <source>
        <dbReference type="Proteomes" id="UP000054408"/>
    </source>
</evidence>
<dbReference type="Pfam" id="PF00398">
    <property type="entry name" value="RrnaAD"/>
    <property type="match status" value="1"/>
</dbReference>
<feature type="binding site" evidence="7">
    <location>
        <position position="82"/>
    </location>
    <ligand>
        <name>S-adenosyl-L-methionine</name>
        <dbReference type="ChEBI" id="CHEBI:59789"/>
    </ligand>
</feature>
<dbReference type="PANTHER" id="PTHR11727:SF17">
    <property type="entry name" value="DIMETHYLADENOSINE TRANSFERASE 1, MITOCHONDRIAL"/>
    <property type="match status" value="1"/>
</dbReference>
<dbReference type="SUPFAM" id="SSF53335">
    <property type="entry name" value="S-adenosyl-L-methionine-dependent methyltransferases"/>
    <property type="match status" value="1"/>
</dbReference>
<evidence type="ECO:0000256" key="3">
    <source>
        <dbReference type="ARBA" id="ARBA00022603"/>
    </source>
</evidence>
<dbReference type="Proteomes" id="UP000054408">
    <property type="component" value="Unassembled WGS sequence"/>
</dbReference>
<dbReference type="GO" id="GO:0006391">
    <property type="term" value="P:transcription initiation at mitochondrial promoter"/>
    <property type="evidence" value="ECO:0007669"/>
    <property type="project" value="TreeGrafter"/>
</dbReference>
<dbReference type="NCBIfam" id="TIGR00755">
    <property type="entry name" value="ksgA"/>
    <property type="match status" value="1"/>
</dbReference>
<name>A0A0L0D271_THETB</name>
<dbReference type="InterPro" id="IPR029063">
    <property type="entry name" value="SAM-dependent_MTases_sf"/>
</dbReference>
<comment type="similarity">
    <text evidence="7 8">Belongs to the class I-like SAM-binding methyltransferase superfamily. rRNA adenine N(6)-methyltransferase family.</text>
</comment>
<feature type="domain" description="Ribosomal RNA adenine methylase transferase N-terminal" evidence="9">
    <location>
        <begin position="37"/>
        <end position="230"/>
    </location>
</feature>
<dbReference type="eggNOG" id="KOG0821">
    <property type="taxonomic scope" value="Eukaryota"/>
</dbReference>
<evidence type="ECO:0000259" key="9">
    <source>
        <dbReference type="SMART" id="SM00650"/>
    </source>
</evidence>
<evidence type="ECO:0000256" key="4">
    <source>
        <dbReference type="ARBA" id="ARBA00022679"/>
    </source>
</evidence>
<sequence length="319" mass="33023">MAGRRLPGLASVSDLIRLYKLSTRKALSQNFILDTNVTDKIARAALAGHNLNATQVVEVGPGPGSLTRSMLAQAPARVTVVEKDDRFRGSLVALAEAVGGAPALDVIIGDMAQVEPARIRTDSAAAPELALVGNLPFNVATPLTVGWLGDMASCSGLFANAPTARASMTLMYQAEVGQRLTAAPGEPGYSRLSVLAAACANAKVLYTFAPTIFVPPPKVSASVVRFVPRPDAVLSPAIVAALQDVTRVGFSLRRKTLRNAIKRAPDAWRAPVIAAVEDAGLASLRAGDVPVAAWLDLARVAAAFTTTAGTVAPTASAAQ</sequence>
<dbReference type="GeneID" id="25562406"/>
<dbReference type="GO" id="GO:0003723">
    <property type="term" value="F:RNA binding"/>
    <property type="evidence" value="ECO:0007669"/>
    <property type="project" value="UniProtKB-UniRule"/>
</dbReference>
<dbReference type="InterPro" id="IPR023165">
    <property type="entry name" value="rRNA_Ade_diMease-like_C"/>
</dbReference>
<dbReference type="PROSITE" id="PS01131">
    <property type="entry name" value="RRNA_A_DIMETH"/>
    <property type="match status" value="1"/>
</dbReference>
<dbReference type="Gene3D" id="1.10.8.100">
    <property type="entry name" value="Ribosomal RNA adenine dimethylase-like, domain 2"/>
    <property type="match status" value="1"/>
</dbReference>
<dbReference type="EC" id="2.1.1.-" evidence="8"/>
<evidence type="ECO:0000313" key="10">
    <source>
        <dbReference type="EMBL" id="KNC46301.1"/>
    </source>
</evidence>
<dbReference type="GO" id="GO:0005759">
    <property type="term" value="C:mitochondrial matrix"/>
    <property type="evidence" value="ECO:0007669"/>
    <property type="project" value="TreeGrafter"/>
</dbReference>
<dbReference type="InterPro" id="IPR001737">
    <property type="entry name" value="KsgA/Erm"/>
</dbReference>
<evidence type="ECO:0000256" key="6">
    <source>
        <dbReference type="ARBA" id="ARBA00022884"/>
    </source>
</evidence>
<keyword evidence="2 8" id="KW-0698">rRNA processing</keyword>
<feature type="binding site" evidence="7">
    <location>
        <position position="110"/>
    </location>
    <ligand>
        <name>S-adenosyl-L-methionine</name>
        <dbReference type="ChEBI" id="CHEBI:59789"/>
    </ligand>
</feature>
<gene>
    <name evidence="10" type="ORF">AMSG_02753</name>
</gene>
<dbReference type="InterPro" id="IPR011530">
    <property type="entry name" value="rRNA_adenine_dimethylase"/>
</dbReference>
<comment type="subcellular location">
    <subcellularLocation>
        <location evidence="1">Mitochondrion</location>
    </subcellularLocation>
</comment>
<keyword evidence="5 7" id="KW-0949">S-adenosyl-L-methionine</keyword>
<dbReference type="RefSeq" id="XP_013760594.1">
    <property type="nucleotide sequence ID" value="XM_013905140.1"/>
</dbReference>
<protein>
    <recommendedName>
        <fullName evidence="8">rRNA adenine N(6)-methyltransferase</fullName>
        <ecNumber evidence="8">2.1.1.-</ecNumber>
    </recommendedName>
</protein>
<reference evidence="10 11" key="1">
    <citation type="submission" date="2010-05" db="EMBL/GenBank/DDBJ databases">
        <title>The Genome Sequence of Thecamonas trahens ATCC 50062.</title>
        <authorList>
            <consortium name="The Broad Institute Genome Sequencing Platform"/>
            <person name="Russ C."/>
            <person name="Cuomo C."/>
            <person name="Shea T."/>
            <person name="Young S.K."/>
            <person name="Zeng Q."/>
            <person name="Koehrsen M."/>
            <person name="Haas B."/>
            <person name="Borodovsky M."/>
            <person name="Guigo R."/>
            <person name="Alvarado L."/>
            <person name="Berlin A."/>
            <person name="Bochicchio J."/>
            <person name="Borenstein D."/>
            <person name="Chapman S."/>
            <person name="Chen Z."/>
            <person name="Freedman E."/>
            <person name="Gellesch M."/>
            <person name="Goldberg J."/>
            <person name="Griggs A."/>
            <person name="Gujja S."/>
            <person name="Heilman E."/>
            <person name="Heiman D."/>
            <person name="Hepburn T."/>
            <person name="Howarth C."/>
            <person name="Jen D."/>
            <person name="Larson L."/>
            <person name="Mehta T."/>
            <person name="Park D."/>
            <person name="Pearson M."/>
            <person name="Roberts A."/>
            <person name="Saif S."/>
            <person name="Shenoy N."/>
            <person name="Sisk P."/>
            <person name="Stolte C."/>
            <person name="Sykes S."/>
            <person name="Thomson T."/>
            <person name="Walk T."/>
            <person name="White J."/>
            <person name="Yandava C."/>
            <person name="Burger G."/>
            <person name="Gray M.W."/>
            <person name="Holland P.W.H."/>
            <person name="King N."/>
            <person name="Lang F.B.F."/>
            <person name="Roger A.J."/>
            <person name="Ruiz-Trillo I."/>
            <person name="Lander E."/>
            <person name="Nusbaum C."/>
        </authorList>
    </citation>
    <scope>NUCLEOTIDE SEQUENCE [LARGE SCALE GENOMIC DNA]</scope>
    <source>
        <strain evidence="10 11">ATCC 50062</strain>
    </source>
</reference>
<dbReference type="GO" id="GO:0000179">
    <property type="term" value="F:rRNA (adenine-N6,N6-)-dimethyltransferase activity"/>
    <property type="evidence" value="ECO:0007669"/>
    <property type="project" value="UniProtKB-UniRule"/>
</dbReference>
<dbReference type="OMA" id="RIEQPFK"/>
<accession>A0A0L0D271</accession>
<dbReference type="STRING" id="461836.A0A0L0D271"/>
<evidence type="ECO:0000256" key="5">
    <source>
        <dbReference type="ARBA" id="ARBA00022691"/>
    </source>
</evidence>
<evidence type="ECO:0000256" key="8">
    <source>
        <dbReference type="RuleBase" id="RU362106"/>
    </source>
</evidence>
<dbReference type="OrthoDB" id="16079at2759"/>
<dbReference type="PANTHER" id="PTHR11727">
    <property type="entry name" value="DIMETHYLADENOSINE TRANSFERASE"/>
    <property type="match status" value="1"/>
</dbReference>
<dbReference type="EMBL" id="GL349442">
    <property type="protein sequence ID" value="KNC46301.1"/>
    <property type="molecule type" value="Genomic_DNA"/>
</dbReference>
<keyword evidence="4 7" id="KW-0808">Transferase</keyword>
<proteinExistence type="inferred from homology"/>
<dbReference type="GO" id="GO:0034246">
    <property type="term" value="F:mitochondrial transcription factor activity"/>
    <property type="evidence" value="ECO:0007669"/>
    <property type="project" value="TreeGrafter"/>
</dbReference>
<feature type="binding site" evidence="7">
    <location>
        <position position="30"/>
    </location>
    <ligand>
        <name>S-adenosyl-L-methionine</name>
        <dbReference type="ChEBI" id="CHEBI:59789"/>
    </ligand>
</feature>